<reference evidence="10 11" key="1">
    <citation type="submission" date="2017-08" db="EMBL/GenBank/DDBJ databases">
        <title>Acidophilic green algal genome provides insights into adaptation to an acidic environment.</title>
        <authorList>
            <person name="Hirooka S."/>
            <person name="Hirose Y."/>
            <person name="Kanesaki Y."/>
            <person name="Higuchi S."/>
            <person name="Fujiwara T."/>
            <person name="Onuma R."/>
            <person name="Era A."/>
            <person name="Ohbayashi R."/>
            <person name="Uzuka A."/>
            <person name="Nozaki H."/>
            <person name="Yoshikawa H."/>
            <person name="Miyagishima S.Y."/>
        </authorList>
    </citation>
    <scope>NUCLEOTIDE SEQUENCE [LARGE SCALE GENOMIC DNA]</scope>
    <source>
        <strain evidence="10 11">NIES-2499</strain>
    </source>
</reference>
<evidence type="ECO:0000313" key="11">
    <source>
        <dbReference type="Proteomes" id="UP000232323"/>
    </source>
</evidence>
<dbReference type="PANTHER" id="PTHR24006:SF758">
    <property type="entry name" value="UBIQUITIN CARBOXYL-TERMINAL HYDROLASE 36"/>
    <property type="match status" value="1"/>
</dbReference>
<feature type="compositionally biased region" description="Polar residues" evidence="8">
    <location>
        <begin position="574"/>
        <end position="589"/>
    </location>
</feature>
<comment type="function">
    <text evidence="7">Recognizes and hydrolyzes the peptide bond at the C-terminal Gly of ubiquitin. Involved in the processing of poly-ubiquitin precursors as well as that of ubiquitinated proteins.</text>
</comment>
<dbReference type="OrthoDB" id="550604at2759"/>
<evidence type="ECO:0000256" key="2">
    <source>
        <dbReference type="ARBA" id="ARBA00009085"/>
    </source>
</evidence>
<feature type="region of interest" description="Disordered" evidence="8">
    <location>
        <begin position="561"/>
        <end position="657"/>
    </location>
</feature>
<dbReference type="Gene3D" id="3.90.70.10">
    <property type="entry name" value="Cysteine proteinases"/>
    <property type="match status" value="1"/>
</dbReference>
<feature type="compositionally biased region" description="Basic and acidic residues" evidence="8">
    <location>
        <begin position="606"/>
        <end position="620"/>
    </location>
</feature>
<proteinExistence type="inferred from homology"/>
<evidence type="ECO:0000256" key="8">
    <source>
        <dbReference type="SAM" id="MobiDB-lite"/>
    </source>
</evidence>
<feature type="compositionally biased region" description="Low complexity" evidence="8">
    <location>
        <begin position="401"/>
        <end position="429"/>
    </location>
</feature>
<keyword evidence="3 7" id="KW-0645">Protease</keyword>
<comment type="caution">
    <text evidence="10">The sequence shown here is derived from an EMBL/GenBank/DDBJ whole genome shotgun (WGS) entry which is preliminary data.</text>
</comment>
<evidence type="ECO:0000256" key="3">
    <source>
        <dbReference type="ARBA" id="ARBA00022670"/>
    </source>
</evidence>
<dbReference type="GO" id="GO:0005634">
    <property type="term" value="C:nucleus"/>
    <property type="evidence" value="ECO:0007669"/>
    <property type="project" value="TreeGrafter"/>
</dbReference>
<dbReference type="PROSITE" id="PS00973">
    <property type="entry name" value="USP_2"/>
    <property type="match status" value="1"/>
</dbReference>
<feature type="domain" description="USP" evidence="9">
    <location>
        <begin position="63"/>
        <end position="392"/>
    </location>
</feature>
<dbReference type="InterPro" id="IPR001394">
    <property type="entry name" value="Peptidase_C19_UCH"/>
</dbReference>
<dbReference type="GO" id="GO:0016579">
    <property type="term" value="P:protein deubiquitination"/>
    <property type="evidence" value="ECO:0007669"/>
    <property type="project" value="InterPro"/>
</dbReference>
<comment type="catalytic activity">
    <reaction evidence="1 7">
        <text>Thiol-dependent hydrolysis of ester, thioester, amide, peptide and isopeptide bonds formed by the C-terminal Gly of ubiquitin (a 76-residue protein attached to proteins as an intracellular targeting signal).</text>
        <dbReference type="EC" id="3.4.19.12"/>
    </reaction>
</comment>
<dbReference type="PANTHER" id="PTHR24006">
    <property type="entry name" value="UBIQUITIN CARBOXYL-TERMINAL HYDROLASE"/>
    <property type="match status" value="1"/>
</dbReference>
<gene>
    <name evidence="10" type="ORF">CEUSTIGMA_g5748.t1</name>
</gene>
<keyword evidence="5 7" id="KW-0378">Hydrolase</keyword>
<accession>A0A250X5I6</accession>
<dbReference type="GO" id="GO:0006508">
    <property type="term" value="P:proteolysis"/>
    <property type="evidence" value="ECO:0007669"/>
    <property type="project" value="UniProtKB-KW"/>
</dbReference>
<evidence type="ECO:0000259" key="9">
    <source>
        <dbReference type="PROSITE" id="PS50235"/>
    </source>
</evidence>
<dbReference type="InterPro" id="IPR038765">
    <property type="entry name" value="Papain-like_cys_pep_sf"/>
</dbReference>
<protein>
    <recommendedName>
        <fullName evidence="7">Ubiquitin carboxyl-terminal hydrolase</fullName>
        <ecNumber evidence="7">3.4.19.12</ecNumber>
    </recommendedName>
</protein>
<evidence type="ECO:0000256" key="5">
    <source>
        <dbReference type="ARBA" id="ARBA00022801"/>
    </source>
</evidence>
<name>A0A250X5I6_9CHLO</name>
<dbReference type="STRING" id="1157962.A0A250X5I6"/>
<dbReference type="InterPro" id="IPR050164">
    <property type="entry name" value="Peptidase_C19"/>
</dbReference>
<evidence type="ECO:0000256" key="6">
    <source>
        <dbReference type="ARBA" id="ARBA00022807"/>
    </source>
</evidence>
<keyword evidence="6 7" id="KW-0788">Thiol protease</keyword>
<feature type="region of interest" description="Disordered" evidence="8">
    <location>
        <begin position="398"/>
        <end position="441"/>
    </location>
</feature>
<evidence type="ECO:0000313" key="10">
    <source>
        <dbReference type="EMBL" id="GAX78306.1"/>
    </source>
</evidence>
<dbReference type="GO" id="GO:0004843">
    <property type="term" value="F:cysteine-type deubiquitinase activity"/>
    <property type="evidence" value="ECO:0007669"/>
    <property type="project" value="UniProtKB-UniRule"/>
</dbReference>
<evidence type="ECO:0000256" key="7">
    <source>
        <dbReference type="RuleBase" id="RU366025"/>
    </source>
</evidence>
<evidence type="ECO:0000256" key="1">
    <source>
        <dbReference type="ARBA" id="ARBA00000707"/>
    </source>
</evidence>
<sequence length="807" mass="86845">MHSMVSASFGPQLSPAGYYSAAFTGEASTSGINKLTAEKHGEEHIEYSKSFCSTWGSAQKVLTGLSNLGNSCYANSVLQCLAFLPPVGNLINTDTNGLHGINCPYTQHAQSTKCAACLLTHQLKMQLSGRYQNMRPISIMRNLGVFSKTFQSGRQEDSHEMLHALIDATERDSRKGLVSIGAPKDVRTLVEDLFQGRTLSQVRCKRCGHDSNTYEAFTTLSLDIPKAGNRANVEECLSLFTAPEILDGANKYKCDRCKTLVSARKQVAIYDEPNILMIHLKRFNAFTLSGGKINRHVQYSPTLDLTPFSSTSLQMEQLGVSGSSPPPSPRSSRYMLSGIVVHSGGSIHSGHYTAYVLDSTGSWNSCNDSYHCIVGREEALSQQAYLLFYTRADMKPSRSLPAAKQQQQAGSGSSAAAASSPAVTPSQAAMRVQQKTPSRMPLATSLGIWEEAGDPNSVDTDGWDHKSMIGPQLPPSWELSGATTTAPAAHSNISFAASSYTNSTQATAKPSIASSSTVLKSHNTILIPKKVVLPAKQATQPAHQSTPVSGTELKNIHSSHASGLTRVNFPHANAASTSSKKRPLQSSSAGYEGNRESLNEVSGYPLEERRHANYHADRRPAPPSADTAAEKTVSCRGEPDSKKATGMSGKSVGARDASMVDPLQQQVKEGLLTFLRDGEFKAIVRTRMYSLFLQSLEVPEVDSRASADLVLAGRQALMVQQQKEQVLDQLLLAAIACVPSVGGSLVADKSAALSGSNGVVAMDQRVVEIKMTELRDELRAVCRNVAAVPIQGAVKRLKELAEDRTNI</sequence>
<dbReference type="Proteomes" id="UP000232323">
    <property type="component" value="Unassembled WGS sequence"/>
</dbReference>
<dbReference type="EMBL" id="BEGY01000031">
    <property type="protein sequence ID" value="GAX78306.1"/>
    <property type="molecule type" value="Genomic_DNA"/>
</dbReference>
<dbReference type="Pfam" id="PF00443">
    <property type="entry name" value="UCH"/>
    <property type="match status" value="1"/>
</dbReference>
<keyword evidence="11" id="KW-1185">Reference proteome</keyword>
<dbReference type="InterPro" id="IPR018200">
    <property type="entry name" value="USP_CS"/>
</dbReference>
<dbReference type="EC" id="3.4.19.12" evidence="7"/>
<dbReference type="GO" id="GO:0005829">
    <property type="term" value="C:cytosol"/>
    <property type="evidence" value="ECO:0007669"/>
    <property type="project" value="TreeGrafter"/>
</dbReference>
<dbReference type="PROSITE" id="PS00972">
    <property type="entry name" value="USP_1"/>
    <property type="match status" value="1"/>
</dbReference>
<organism evidence="10 11">
    <name type="scientific">Chlamydomonas eustigma</name>
    <dbReference type="NCBI Taxonomy" id="1157962"/>
    <lineage>
        <taxon>Eukaryota</taxon>
        <taxon>Viridiplantae</taxon>
        <taxon>Chlorophyta</taxon>
        <taxon>core chlorophytes</taxon>
        <taxon>Chlorophyceae</taxon>
        <taxon>CS clade</taxon>
        <taxon>Chlamydomonadales</taxon>
        <taxon>Chlamydomonadaceae</taxon>
        <taxon>Chlamydomonas</taxon>
    </lineage>
</organism>
<keyword evidence="4 7" id="KW-0833">Ubl conjugation pathway</keyword>
<dbReference type="AlphaFoldDB" id="A0A250X5I6"/>
<dbReference type="PROSITE" id="PS50235">
    <property type="entry name" value="USP_3"/>
    <property type="match status" value="1"/>
</dbReference>
<evidence type="ECO:0000256" key="4">
    <source>
        <dbReference type="ARBA" id="ARBA00022786"/>
    </source>
</evidence>
<dbReference type="InterPro" id="IPR028889">
    <property type="entry name" value="USP"/>
</dbReference>
<comment type="similarity">
    <text evidence="2 7">Belongs to the peptidase C19 family.</text>
</comment>
<dbReference type="SUPFAM" id="SSF54001">
    <property type="entry name" value="Cysteine proteinases"/>
    <property type="match status" value="1"/>
</dbReference>